<dbReference type="AlphaFoldDB" id="A0A1F5EBI5"/>
<keyword evidence="1" id="KW-0812">Transmembrane</keyword>
<keyword evidence="1" id="KW-0472">Membrane</keyword>
<proteinExistence type="predicted"/>
<accession>A0A1F5EBI5</accession>
<keyword evidence="1" id="KW-1133">Transmembrane helix</keyword>
<feature type="transmembrane region" description="Helical" evidence="1">
    <location>
        <begin position="273"/>
        <end position="299"/>
    </location>
</feature>
<dbReference type="STRING" id="1797471.A3A71_01490"/>
<name>A0A1F5EBI5_9BACT</name>
<dbReference type="Proteomes" id="UP000177481">
    <property type="component" value="Unassembled WGS sequence"/>
</dbReference>
<protein>
    <recommendedName>
        <fullName evidence="4">DUF916 domain-containing protein</fullName>
    </recommendedName>
</protein>
<gene>
    <name evidence="2" type="ORF">A3A71_01490</name>
</gene>
<evidence type="ECO:0008006" key="4">
    <source>
        <dbReference type="Google" id="ProtNLM"/>
    </source>
</evidence>
<comment type="caution">
    <text evidence="2">The sequence shown here is derived from an EMBL/GenBank/DDBJ whole genome shotgun (WGS) entry which is preliminary data.</text>
</comment>
<sequence length="324" mass="36131">MKIVNCKLRILALVVLVLVFSVLPANIRAQEATVDQAKVSISPPLFELSAKPGDTIKSSMKVVNTSGIVQKYQMGIQPFVGNELGQAKIVAEDDSIYFLKNWTKITPSKFTLTPLQTQVVKFVITIPVNAEPGGQYGSILAYLANNDKVSGTGAVTRTKVGSLILVAVAGDISYSAYVKEFKVDKIRFEHSPITFNSRIHNNGSVHIKPKGFITLTNIFGRKTASIDFDQKNIFPKADRLITQSYDQPLKIGRYVATLNILYGEKGDQLSSELVFYVFPMWLIILCIALLILFVLLFIYRKRQKRKFAKLLRAAKAPRSIRRMG</sequence>
<evidence type="ECO:0000313" key="3">
    <source>
        <dbReference type="Proteomes" id="UP000177481"/>
    </source>
</evidence>
<dbReference type="EMBL" id="MEZX01000002">
    <property type="protein sequence ID" value="OGD64711.1"/>
    <property type="molecule type" value="Genomic_DNA"/>
</dbReference>
<evidence type="ECO:0000313" key="2">
    <source>
        <dbReference type="EMBL" id="OGD64711.1"/>
    </source>
</evidence>
<reference evidence="2 3" key="1">
    <citation type="journal article" date="2016" name="Nat. Commun.">
        <title>Thousands of microbial genomes shed light on interconnected biogeochemical processes in an aquifer system.</title>
        <authorList>
            <person name="Anantharaman K."/>
            <person name="Brown C.T."/>
            <person name="Hug L.A."/>
            <person name="Sharon I."/>
            <person name="Castelle C.J."/>
            <person name="Probst A.J."/>
            <person name="Thomas B.C."/>
            <person name="Singh A."/>
            <person name="Wilkins M.J."/>
            <person name="Karaoz U."/>
            <person name="Brodie E.L."/>
            <person name="Williams K.H."/>
            <person name="Hubbard S.S."/>
            <person name="Banfield J.F."/>
        </authorList>
    </citation>
    <scope>NUCLEOTIDE SEQUENCE [LARGE SCALE GENOMIC DNA]</scope>
</reference>
<evidence type="ECO:0000256" key="1">
    <source>
        <dbReference type="SAM" id="Phobius"/>
    </source>
</evidence>
<organism evidence="2 3">
    <name type="scientific">Candidatus Berkelbacteria bacterium RIFCSPLOWO2_01_FULL_50_28</name>
    <dbReference type="NCBI Taxonomy" id="1797471"/>
    <lineage>
        <taxon>Bacteria</taxon>
        <taxon>Candidatus Berkelbacteria</taxon>
    </lineage>
</organism>